<dbReference type="AlphaFoldDB" id="A0A6C0IHW8"/>
<reference evidence="1" key="1">
    <citation type="journal article" date="2020" name="Nature">
        <title>Giant virus diversity and host interactions through global metagenomics.</title>
        <authorList>
            <person name="Schulz F."/>
            <person name="Roux S."/>
            <person name="Paez-Espino D."/>
            <person name="Jungbluth S."/>
            <person name="Walsh D.A."/>
            <person name="Denef V.J."/>
            <person name="McMahon K.D."/>
            <person name="Konstantinidis K.T."/>
            <person name="Eloe-Fadrosh E.A."/>
            <person name="Kyrpides N.C."/>
            <person name="Woyke T."/>
        </authorList>
    </citation>
    <scope>NUCLEOTIDE SEQUENCE</scope>
    <source>
        <strain evidence="1">GVMAG-M-3300023184-86</strain>
    </source>
</reference>
<name>A0A6C0IHW8_9ZZZZ</name>
<organism evidence="1">
    <name type="scientific">viral metagenome</name>
    <dbReference type="NCBI Taxonomy" id="1070528"/>
    <lineage>
        <taxon>unclassified sequences</taxon>
        <taxon>metagenomes</taxon>
        <taxon>organismal metagenomes</taxon>
    </lineage>
</organism>
<proteinExistence type="predicted"/>
<dbReference type="EMBL" id="MN740174">
    <property type="protein sequence ID" value="QHT92016.1"/>
    <property type="molecule type" value="Genomic_DNA"/>
</dbReference>
<accession>A0A6C0IHW8</accession>
<protein>
    <submittedName>
        <fullName evidence="1">Uncharacterized protein</fullName>
    </submittedName>
</protein>
<sequence>MSQNDNIHNNIDNNKEIDNTFIEYELPIPAMIYNLEHEKKDDILNYIKSMDERDKKAYKIAFNHLGTSFNICKSNGYKDWKKAKY</sequence>
<evidence type="ECO:0000313" key="1">
    <source>
        <dbReference type="EMBL" id="QHT92016.1"/>
    </source>
</evidence>